<keyword evidence="3" id="KW-1185">Reference proteome</keyword>
<organism evidence="2 3">
    <name type="scientific">Rehmannia glutinosa</name>
    <name type="common">Chinese foxglove</name>
    <dbReference type="NCBI Taxonomy" id="99300"/>
    <lineage>
        <taxon>Eukaryota</taxon>
        <taxon>Viridiplantae</taxon>
        <taxon>Streptophyta</taxon>
        <taxon>Embryophyta</taxon>
        <taxon>Tracheophyta</taxon>
        <taxon>Spermatophyta</taxon>
        <taxon>Magnoliopsida</taxon>
        <taxon>eudicotyledons</taxon>
        <taxon>Gunneridae</taxon>
        <taxon>Pentapetalae</taxon>
        <taxon>asterids</taxon>
        <taxon>lamiids</taxon>
        <taxon>Lamiales</taxon>
        <taxon>Orobanchaceae</taxon>
        <taxon>Rehmannieae</taxon>
        <taxon>Rehmannia</taxon>
    </lineage>
</organism>
<dbReference type="Pfam" id="PF24626">
    <property type="entry name" value="SH3_Tf2-1"/>
    <property type="match status" value="1"/>
</dbReference>
<dbReference type="EMBL" id="JABTTQ020001726">
    <property type="protein sequence ID" value="KAK6128508.1"/>
    <property type="molecule type" value="Genomic_DNA"/>
</dbReference>
<protein>
    <recommendedName>
        <fullName evidence="1">Tf2-1-like SH3-like domain-containing protein</fullName>
    </recommendedName>
</protein>
<dbReference type="InterPro" id="IPR036397">
    <property type="entry name" value="RNaseH_sf"/>
</dbReference>
<reference evidence="2 3" key="1">
    <citation type="journal article" date="2021" name="Comput. Struct. Biotechnol. J.">
        <title>De novo genome assembly of the potent medicinal plant Rehmannia glutinosa using nanopore technology.</title>
        <authorList>
            <person name="Ma L."/>
            <person name="Dong C."/>
            <person name="Song C."/>
            <person name="Wang X."/>
            <person name="Zheng X."/>
            <person name="Niu Y."/>
            <person name="Chen S."/>
            <person name="Feng W."/>
        </authorList>
    </citation>
    <scope>NUCLEOTIDE SEQUENCE [LARGE SCALE GENOMIC DNA]</scope>
    <source>
        <strain evidence="2">DH-2019</strain>
    </source>
</reference>
<feature type="domain" description="Tf2-1-like SH3-like" evidence="1">
    <location>
        <begin position="73"/>
        <end position="137"/>
    </location>
</feature>
<evidence type="ECO:0000313" key="3">
    <source>
        <dbReference type="Proteomes" id="UP001318860"/>
    </source>
</evidence>
<dbReference type="Proteomes" id="UP001318860">
    <property type="component" value="Unassembled WGS sequence"/>
</dbReference>
<evidence type="ECO:0000313" key="2">
    <source>
        <dbReference type="EMBL" id="KAK6128508.1"/>
    </source>
</evidence>
<name>A0ABR0V1Y9_REHGL</name>
<gene>
    <name evidence="2" type="ORF">DH2020_037742</name>
</gene>
<sequence>MLRACTLDFQGSWDSHLPLAEFAYNNSYQATIGMAPYEALYERKCRSLLHWESRSEKNYETKRRNDLEFEVEDEVFLRLSPRKRLTHPKKGEKLSLRYIGPHKILKRVGKLAYQLELPPPIAGMHDVFHVSRLRKYHPDPEHIITEEIPLIMENLSYTEKPIRITDRQVRQLRRREIPMAKVVWQAHDRDEDATWEMEDDMRRQYPKPF</sequence>
<proteinExistence type="predicted"/>
<dbReference type="PANTHER" id="PTHR46148:SF57">
    <property type="entry name" value="OS12G0499874 PROTEIN"/>
    <property type="match status" value="1"/>
</dbReference>
<accession>A0ABR0V1Y9</accession>
<dbReference type="Gene3D" id="3.30.420.10">
    <property type="entry name" value="Ribonuclease H-like superfamily/Ribonuclease H"/>
    <property type="match status" value="1"/>
</dbReference>
<evidence type="ECO:0000259" key="1">
    <source>
        <dbReference type="Pfam" id="PF24626"/>
    </source>
</evidence>
<comment type="caution">
    <text evidence="2">The sequence shown here is derived from an EMBL/GenBank/DDBJ whole genome shotgun (WGS) entry which is preliminary data.</text>
</comment>
<dbReference type="PANTHER" id="PTHR46148">
    <property type="entry name" value="CHROMO DOMAIN-CONTAINING PROTEIN"/>
    <property type="match status" value="1"/>
</dbReference>
<dbReference type="InterPro" id="IPR056924">
    <property type="entry name" value="SH3_Tf2-1"/>
</dbReference>